<feature type="compositionally biased region" description="Basic and acidic residues" evidence="2">
    <location>
        <begin position="66"/>
        <end position="76"/>
    </location>
</feature>
<dbReference type="InterPro" id="IPR040850">
    <property type="entry name" value="Knl1_RWD_C"/>
</dbReference>
<feature type="compositionally biased region" description="Polar residues" evidence="2">
    <location>
        <begin position="244"/>
        <end position="266"/>
    </location>
</feature>
<dbReference type="OrthoDB" id="5592879at2759"/>
<keyword evidence="5" id="KW-1185">Reference proteome</keyword>
<comment type="caution">
    <text evidence="4">The sequence shown here is derived from an EMBL/GenBank/DDBJ whole genome shotgun (WGS) entry which is preliminary data.</text>
</comment>
<dbReference type="InterPro" id="IPR033338">
    <property type="entry name" value="Spc105/Spc7"/>
</dbReference>
<dbReference type="GO" id="GO:0034501">
    <property type="term" value="P:protein localization to kinetochore"/>
    <property type="evidence" value="ECO:0007669"/>
    <property type="project" value="TreeGrafter"/>
</dbReference>
<feature type="compositionally biased region" description="Basic and acidic residues" evidence="2">
    <location>
        <begin position="132"/>
        <end position="147"/>
    </location>
</feature>
<evidence type="ECO:0000259" key="3">
    <source>
        <dbReference type="SMART" id="SM00787"/>
    </source>
</evidence>
<sequence length="823" mass="94367">MPAMYDSEGGDAQRKVVDDEDDERIVIKHPIIDSTIFDESPISSPRRHPDKRPDLFGSPSASITSPRRDLSSHINEMRKRRFEEDNIGEYPMDFMQYMSSRKRLESPQQLFPDDTTSSPMHLTGEVAGSQRLNKETVHEDREVHDTSPPRPQSPALIRPEKTTKNEGTTTQDTEAVTMELTMKIPSSSSPLAVPAQNHRRTSVDDQTVTMELTQEMYMPPVKQSAQSSMDTPEHKDPKSPHIPNVSSPNQFIQHQRGQSAEPSSGQNLFRQSMPLARSAGHELTGSSLTGSDYADQTIYLHENTNVGDIFDEQFPEHYNSFADEEPLSENVTLAEFVKMVGVTLPENLPLEERRRTSGFNSQRDPATRPKQVAAAAATMPMLETYRTYCEKIKEQIETSKEIVTEIDNRVSDTKPAIFSRYLEGDVQTRFEIELLSHDDLYTSPRIQERIQSLKDYTSLKAKKTCLEWRNKFTDEVKELLKKNLEKIRKDKQYLRDFENSLTWNESAVTAYKKDLQRLLEEARQKEEKYKKIDHAEVARLQEELNEKRTAVQLLKGEGDALQRRELMLSNRLSSIERQKITINEAIEKARKIRDDNKFVTATDVHKSKEQLDSCKNLCGLRLVRQAGSITEITIGGDLNIVMDSKKLEQKSADAVSVGVLEDRKEELEAFVELVPGLRKLLQNQWDQTEIIRNIVVYWQRAKSIHREMKRVQRYYWIELEKLEDEKGDLDSRGVSVRIVPFNYAGRIKITLGFHIRPKDVMAYPAIDLTSLYVKLHYGHISQGELEEIISKDLKAHGVINLADTLQSIIKLILDFSPKVNKKT</sequence>
<evidence type="ECO:0000256" key="1">
    <source>
        <dbReference type="SAM" id="Coils"/>
    </source>
</evidence>
<dbReference type="GO" id="GO:0000776">
    <property type="term" value="C:kinetochore"/>
    <property type="evidence" value="ECO:0007669"/>
    <property type="project" value="TreeGrafter"/>
</dbReference>
<evidence type="ECO:0000313" key="4">
    <source>
        <dbReference type="EMBL" id="KAF7732109.1"/>
    </source>
</evidence>
<dbReference type="AlphaFoldDB" id="A0A8H7EUI0"/>
<feature type="region of interest" description="Disordered" evidence="2">
    <location>
        <begin position="222"/>
        <end position="266"/>
    </location>
</feature>
<name>A0A8H7EUI0_9FUNG</name>
<proteinExistence type="predicted"/>
<feature type="coiled-coil region" evidence="1">
    <location>
        <begin position="508"/>
        <end position="595"/>
    </location>
</feature>
<dbReference type="PANTHER" id="PTHR28260">
    <property type="entry name" value="SPINDLE POLE BODY COMPONENT SPC105"/>
    <property type="match status" value="1"/>
</dbReference>
<dbReference type="Pfam" id="PF08317">
    <property type="entry name" value="Spc7"/>
    <property type="match status" value="1"/>
</dbReference>
<feature type="region of interest" description="Disordered" evidence="2">
    <location>
        <begin position="36"/>
        <end position="76"/>
    </location>
</feature>
<dbReference type="Proteomes" id="UP000605846">
    <property type="component" value="Unassembled WGS sequence"/>
</dbReference>
<dbReference type="InterPro" id="IPR013253">
    <property type="entry name" value="Spc7_domain"/>
</dbReference>
<dbReference type="GO" id="GO:0007094">
    <property type="term" value="P:mitotic spindle assembly checkpoint signaling"/>
    <property type="evidence" value="ECO:0007669"/>
    <property type="project" value="TreeGrafter"/>
</dbReference>
<feature type="compositionally biased region" description="Polar residues" evidence="2">
    <location>
        <begin position="106"/>
        <end position="120"/>
    </location>
</feature>
<gene>
    <name evidence="4" type="ORF">EC973_006364</name>
</gene>
<dbReference type="SMART" id="SM00787">
    <property type="entry name" value="Spc7"/>
    <property type="match status" value="1"/>
</dbReference>
<feature type="domain" description="Spc7 kinetochore protein" evidence="3">
    <location>
        <begin position="322"/>
        <end position="643"/>
    </location>
</feature>
<organism evidence="4 5">
    <name type="scientific">Apophysomyces ossiformis</name>
    <dbReference type="NCBI Taxonomy" id="679940"/>
    <lineage>
        <taxon>Eukaryota</taxon>
        <taxon>Fungi</taxon>
        <taxon>Fungi incertae sedis</taxon>
        <taxon>Mucoromycota</taxon>
        <taxon>Mucoromycotina</taxon>
        <taxon>Mucoromycetes</taxon>
        <taxon>Mucorales</taxon>
        <taxon>Mucorineae</taxon>
        <taxon>Mucoraceae</taxon>
        <taxon>Apophysomyces</taxon>
    </lineage>
</organism>
<protein>
    <recommendedName>
        <fullName evidence="3">Spc7 kinetochore protein domain-containing protein</fullName>
    </recommendedName>
</protein>
<accession>A0A8H7EUI0</accession>
<keyword evidence="1" id="KW-0175">Coiled coil</keyword>
<dbReference type="GO" id="GO:1990758">
    <property type="term" value="P:mitotic sister chromatid biorientation"/>
    <property type="evidence" value="ECO:0007669"/>
    <property type="project" value="TreeGrafter"/>
</dbReference>
<evidence type="ECO:0000256" key="2">
    <source>
        <dbReference type="SAM" id="MobiDB-lite"/>
    </source>
</evidence>
<reference evidence="4" key="1">
    <citation type="submission" date="2020-01" db="EMBL/GenBank/DDBJ databases">
        <title>Genome Sequencing of Three Apophysomyces-Like Fungal Strains Confirms a Novel Fungal Genus in the Mucoromycota with divergent Burkholderia-like Endosymbiotic Bacteria.</title>
        <authorList>
            <person name="Stajich J.E."/>
            <person name="Macias A.M."/>
            <person name="Carter-House D."/>
            <person name="Lovett B."/>
            <person name="Kasson L.R."/>
            <person name="Berry K."/>
            <person name="Grigoriev I."/>
            <person name="Chang Y."/>
            <person name="Spatafora J."/>
            <person name="Kasson M.T."/>
        </authorList>
    </citation>
    <scope>NUCLEOTIDE SEQUENCE</scope>
    <source>
        <strain evidence="4">NRRL A-21654</strain>
    </source>
</reference>
<dbReference type="EMBL" id="JABAYA010000004">
    <property type="protein sequence ID" value="KAF7732109.1"/>
    <property type="molecule type" value="Genomic_DNA"/>
</dbReference>
<evidence type="ECO:0000313" key="5">
    <source>
        <dbReference type="Proteomes" id="UP000605846"/>
    </source>
</evidence>
<dbReference type="Pfam" id="PF18210">
    <property type="entry name" value="Knl1_RWD_C"/>
    <property type="match status" value="1"/>
</dbReference>
<dbReference type="PANTHER" id="PTHR28260:SF1">
    <property type="entry name" value="SPINDLE POLE BODY COMPONENT SPC105"/>
    <property type="match status" value="1"/>
</dbReference>
<feature type="region of interest" description="Disordered" evidence="2">
    <location>
        <begin position="102"/>
        <end position="171"/>
    </location>
</feature>
<feature type="region of interest" description="Disordered" evidence="2">
    <location>
        <begin position="1"/>
        <end position="20"/>
    </location>
</feature>